<feature type="region of interest" description="Disordered" evidence="1">
    <location>
        <begin position="150"/>
        <end position="181"/>
    </location>
</feature>
<dbReference type="Pfam" id="PF14325">
    <property type="entry name" value="DUF4383"/>
    <property type="match status" value="1"/>
</dbReference>
<accession>A0AAC9LCZ0</accession>
<gene>
    <name evidence="3" type="ORF">UA74_11785</name>
</gene>
<dbReference type="Proteomes" id="UP000185511">
    <property type="component" value="Chromosome"/>
</dbReference>
<dbReference type="AlphaFoldDB" id="A0AAC9LCZ0"/>
<evidence type="ECO:0000313" key="4">
    <source>
        <dbReference type="Proteomes" id="UP000185511"/>
    </source>
</evidence>
<keyword evidence="2" id="KW-1133">Transmembrane helix</keyword>
<evidence type="ECO:0000256" key="1">
    <source>
        <dbReference type="SAM" id="MobiDB-lite"/>
    </source>
</evidence>
<feature type="transmembrane region" description="Helical" evidence="2">
    <location>
        <begin position="21"/>
        <end position="39"/>
    </location>
</feature>
<dbReference type="KEGG" id="acad:UA74_11785"/>
<feature type="transmembrane region" description="Helical" evidence="2">
    <location>
        <begin position="59"/>
        <end position="82"/>
    </location>
</feature>
<dbReference type="RefSeq" id="WP_083683141.1">
    <property type="nucleotide sequence ID" value="NZ_CP016076.1"/>
</dbReference>
<organism evidence="3 4">
    <name type="scientific">Actinoalloteichus fjordicus</name>
    <dbReference type="NCBI Taxonomy" id="1612552"/>
    <lineage>
        <taxon>Bacteria</taxon>
        <taxon>Bacillati</taxon>
        <taxon>Actinomycetota</taxon>
        <taxon>Actinomycetes</taxon>
        <taxon>Pseudonocardiales</taxon>
        <taxon>Pseudonocardiaceae</taxon>
        <taxon>Actinoalloteichus</taxon>
    </lineage>
</organism>
<keyword evidence="2" id="KW-0472">Membrane</keyword>
<feature type="compositionally biased region" description="Basic and acidic residues" evidence="1">
    <location>
        <begin position="150"/>
        <end position="165"/>
    </location>
</feature>
<feature type="transmembrane region" description="Helical" evidence="2">
    <location>
        <begin position="89"/>
        <end position="109"/>
    </location>
</feature>
<proteinExistence type="predicted"/>
<evidence type="ECO:0000313" key="3">
    <source>
        <dbReference type="EMBL" id="APU14417.1"/>
    </source>
</evidence>
<feature type="transmembrane region" description="Helical" evidence="2">
    <location>
        <begin position="129"/>
        <end position="147"/>
    </location>
</feature>
<keyword evidence="4" id="KW-1185">Reference proteome</keyword>
<dbReference type="EMBL" id="CP016076">
    <property type="protein sequence ID" value="APU14417.1"/>
    <property type="molecule type" value="Genomic_DNA"/>
</dbReference>
<evidence type="ECO:0000256" key="2">
    <source>
        <dbReference type="SAM" id="Phobius"/>
    </source>
</evidence>
<reference evidence="4" key="1">
    <citation type="submission" date="2016-06" db="EMBL/GenBank/DDBJ databases">
        <title>Complete genome sequence of Actinoalloteichus fjordicus DSM 46855 (=ADI127-17), type strain of the new species Actinoalloteichus fjordicus.</title>
        <authorList>
            <person name="Ruckert C."/>
            <person name="Nouioui I."/>
            <person name="Willmese J."/>
            <person name="van Wezel G."/>
            <person name="Klenk H.-P."/>
            <person name="Kalinowski J."/>
            <person name="Zotchev S.B."/>
        </authorList>
    </citation>
    <scope>NUCLEOTIDE SEQUENCE [LARGE SCALE GENOMIC DNA]</scope>
    <source>
        <strain evidence="4">ADI127-7</strain>
    </source>
</reference>
<name>A0AAC9LCZ0_9PSEU</name>
<sequence length="181" mass="18876">MVQSHGAHASVASPSMPAIQTAARIVGAVFLLLGILGFIPGVTTGYDTMQFAGHESQAMLFGVFQVSILHNIIHLLLGVIGLSMARSGAAAKSFLIGGGVILLALALYGTVVGQTSTANIFPTNGADNWLHLIAGLGMILLGILPAGRNERTSERDERASEREYRGQASPGQTPRGQAYGH</sequence>
<protein>
    <submittedName>
        <fullName evidence="3">DUF4383 family protein</fullName>
    </submittedName>
</protein>
<keyword evidence="2" id="KW-0812">Transmembrane</keyword>